<dbReference type="EMBL" id="JARAOO010000011">
    <property type="protein sequence ID" value="KAJ7950084.1"/>
    <property type="molecule type" value="Genomic_DNA"/>
</dbReference>
<proteinExistence type="predicted"/>
<dbReference type="KEGG" id="qsa:O6P43_026321"/>
<dbReference type="GO" id="GO:0051213">
    <property type="term" value="F:dioxygenase activity"/>
    <property type="evidence" value="ECO:0007669"/>
    <property type="project" value="UniProtKB-KW"/>
</dbReference>
<organism evidence="1 2">
    <name type="scientific">Quillaja saponaria</name>
    <name type="common">Soap bark tree</name>
    <dbReference type="NCBI Taxonomy" id="32244"/>
    <lineage>
        <taxon>Eukaryota</taxon>
        <taxon>Viridiplantae</taxon>
        <taxon>Streptophyta</taxon>
        <taxon>Embryophyta</taxon>
        <taxon>Tracheophyta</taxon>
        <taxon>Spermatophyta</taxon>
        <taxon>Magnoliopsida</taxon>
        <taxon>eudicotyledons</taxon>
        <taxon>Gunneridae</taxon>
        <taxon>Pentapetalae</taxon>
        <taxon>rosids</taxon>
        <taxon>fabids</taxon>
        <taxon>Fabales</taxon>
        <taxon>Quillajaceae</taxon>
        <taxon>Quillaja</taxon>
    </lineage>
</organism>
<name>A0AAD7PCP8_QUISA</name>
<keyword evidence="1" id="KW-0560">Oxidoreductase</keyword>
<dbReference type="Proteomes" id="UP001163823">
    <property type="component" value="Chromosome 11"/>
</dbReference>
<comment type="caution">
    <text evidence="1">The sequence shown here is derived from an EMBL/GenBank/DDBJ whole genome shotgun (WGS) entry which is preliminary data.</text>
</comment>
<gene>
    <name evidence="1" type="ORF">O6P43_026321</name>
</gene>
<reference evidence="1" key="1">
    <citation type="journal article" date="2023" name="Science">
        <title>Elucidation of the pathway for biosynthesis of saponin adjuvants from the soapbark tree.</title>
        <authorList>
            <person name="Reed J."/>
            <person name="Orme A."/>
            <person name="El-Demerdash A."/>
            <person name="Owen C."/>
            <person name="Martin L.B.B."/>
            <person name="Misra R.C."/>
            <person name="Kikuchi S."/>
            <person name="Rejzek M."/>
            <person name="Martin A.C."/>
            <person name="Harkess A."/>
            <person name="Leebens-Mack J."/>
            <person name="Louveau T."/>
            <person name="Stephenson M.J."/>
            <person name="Osbourn A."/>
        </authorList>
    </citation>
    <scope>NUCLEOTIDE SEQUENCE</scope>
    <source>
        <strain evidence="1">S10</strain>
    </source>
</reference>
<keyword evidence="2" id="KW-1185">Reference proteome</keyword>
<dbReference type="AlphaFoldDB" id="A0AAD7PCP8"/>
<sequence length="334" mass="37299">MLLFRSITLPSSFLCRIPLNRYISHRISPKFSSLQKIKKSKREAKYLSMEDSSFDGEITADGKLSDNSFNVNDDRPVLIMVGSIPVPVKRGMMANNTYEQSPSLASSSKGPKHYLYKVKGINNQPEFRSTPDATNEKKFTAPAAVRNFGSGHSLVSKRRTRIDLETEQNVVDTNSGTSFSFDLDISSSYDLENLPKNLASQQEELLLDTHLGKKSYPGFVERPKSNHRDSNSVALQKSDCSVSLPKFEPFDICLSGSRSTFMESTHKRELRPGMVLLKHYITHDEQVGIVRTCRDLGLAPGGFYQPGYKDGAKIQATDDVSRSRLGSSDKKICK</sequence>
<evidence type="ECO:0000313" key="2">
    <source>
        <dbReference type="Proteomes" id="UP001163823"/>
    </source>
</evidence>
<evidence type="ECO:0000313" key="1">
    <source>
        <dbReference type="EMBL" id="KAJ7950084.1"/>
    </source>
</evidence>
<keyword evidence="1" id="KW-0223">Dioxygenase</keyword>
<protein>
    <submittedName>
        <fullName evidence="1">Alpha-ketoglutarate-dependent dioxygenase AlkB-like</fullName>
    </submittedName>
</protein>
<accession>A0AAD7PCP8</accession>